<name>A0A8K0GXM7_9ROSA</name>
<accession>A0A8K0GXM7</accession>
<dbReference type="OrthoDB" id="1262810at2759"/>
<evidence type="ECO:0008006" key="3">
    <source>
        <dbReference type="Google" id="ProtNLM"/>
    </source>
</evidence>
<evidence type="ECO:0000313" key="2">
    <source>
        <dbReference type="Proteomes" id="UP000796880"/>
    </source>
</evidence>
<gene>
    <name evidence="1" type="ORF">FNV43_RR21267</name>
</gene>
<sequence>MKSTSVFIFTRIDHFHGVQRSKSVVAQSTVRFETLRDELSVSKEKCQGGVLCNDTFAVIMQSGIGFKSVFLITARPYIFSNGYQIRFNEGPCSYCGLGYIVPEWVDENPSLSDIKQIYGSNTALPTTVLVLPLKPDKVNPVKQQLSSIHPEVLLFLSKIKWLSVREDNDDPRLNTVNAISILSETNFVQRKDYDAESYTLHLSAEEGTESERECSYYMWKQKFPVRQEFKVEIRMEADELEITLAFPMGDRPHRGMHSPVKSKGDAPISSLPHMFRFLPVNSSAYPVLNAVRESIKAKLVEENIVPSEPLTEQKLFHKPREVGRLMPEFWSILNKAREQGVSLLKLSSHGKYILSYSFDKEEYDYILGFLGVEPVDDEWYAKCIQSSNLVHGVSENVYLELLKYIADNWTSKFLSTNMKNIPLLKYVDQDEKVSMYSINGSTRWNGDKLVYLSSDSHQISWLIEWNREFRSVTNFSFMPESTQEALRLCSKKEALLKWLARHAGVGVVNQVNELGDTMPLVDSYGYVIKQRKGVLVPANGSKWTGLIVSNLWKENGYIELGEDYVRPGYFAGKYTFGSHIVDFLRAHAGASDVPYISPPNARIPAVSASLTKQNAFLLLDWIRYLKGRPVPEKFLTCIKEGSWLKVTLNGCPSCKPPSQSFMHTSSWGNILQNGSVRVDIPLIDHSYYGDGINDYKEELKTIGVMFEYGEACEFIGKRLMHLAASSTLTKSEYYGEEILCFKTELQLLGVVVAFSENHQLVINYLKPPSSLTYLANEAFLLILECMHLSNSSEKLVKALQGTKCLKTNVGYKSPSESLLSHTEWGGLLQVFNGLPLIDRNFYGNRIYSYTTELKRMGVVVEFEEAAKVFARSFRNMLRKLPLEEKIQLKDTPHKFPTDLKKCILEEKWLRTRLGDYRSPRDCILFGPDWESISSITLLPFIDDSDKYYGKKIHEFKKELKRMGAVVEFKDGAQFVVNGLYLPQDPSCITAASALSFLECIRTLLSEKTNSFPDAFMKSPCFEDYFQLWKAWESSGRMLSHAECCNFWGFVSRHWSSKTEKTLADGLVKVPVSSGRDGILLSNKKDVFIADDLQLKDLFQQFSPHPIFVWYPQPSLPRLSRTKLLEMFQKIGVRTISESVQKEEISTLKGNDQSEKDWSSLYWVFLRALPSKWKQKGGKSCQGLLNLTITETVEPVTVSYNLSLSSVESINVRASRMIRWDRESSKLLSMKMDRSKGHKYIIEFATCFSEVISEGLLWDNGDHMYELTELIKLAFVLEFNEEAVAFLMKSKNLEIFMEDEEFLTSVFPSV</sequence>
<protein>
    <recommendedName>
        <fullName evidence="3">Sacsin</fullName>
    </recommendedName>
</protein>
<dbReference type="InterPro" id="IPR052957">
    <property type="entry name" value="Auxin_embryo_med"/>
</dbReference>
<comment type="caution">
    <text evidence="1">The sequence shown here is derived from an EMBL/GenBank/DDBJ whole genome shotgun (WGS) entry which is preliminary data.</text>
</comment>
<evidence type="ECO:0000313" key="1">
    <source>
        <dbReference type="EMBL" id="KAF3438505.1"/>
    </source>
</evidence>
<organism evidence="1 2">
    <name type="scientific">Rhamnella rubrinervis</name>
    <dbReference type="NCBI Taxonomy" id="2594499"/>
    <lineage>
        <taxon>Eukaryota</taxon>
        <taxon>Viridiplantae</taxon>
        <taxon>Streptophyta</taxon>
        <taxon>Embryophyta</taxon>
        <taxon>Tracheophyta</taxon>
        <taxon>Spermatophyta</taxon>
        <taxon>Magnoliopsida</taxon>
        <taxon>eudicotyledons</taxon>
        <taxon>Gunneridae</taxon>
        <taxon>Pentapetalae</taxon>
        <taxon>rosids</taxon>
        <taxon>fabids</taxon>
        <taxon>Rosales</taxon>
        <taxon>Rhamnaceae</taxon>
        <taxon>rhamnoid group</taxon>
        <taxon>Rhamneae</taxon>
        <taxon>Rhamnella</taxon>
    </lineage>
</organism>
<proteinExistence type="predicted"/>
<dbReference type="PANTHER" id="PTHR32387:SF3">
    <property type="entry name" value="ATP_DNA BINDING PROTEIN"/>
    <property type="match status" value="1"/>
</dbReference>
<dbReference type="EMBL" id="VOIH02000009">
    <property type="protein sequence ID" value="KAF3438505.1"/>
    <property type="molecule type" value="Genomic_DNA"/>
</dbReference>
<dbReference type="Proteomes" id="UP000796880">
    <property type="component" value="Unassembled WGS sequence"/>
</dbReference>
<keyword evidence="2" id="KW-1185">Reference proteome</keyword>
<reference evidence="1" key="1">
    <citation type="submission" date="2020-03" db="EMBL/GenBank/DDBJ databases">
        <title>A high-quality chromosome-level genome assembly of a woody plant with both climbing and erect habits, Rhamnella rubrinervis.</title>
        <authorList>
            <person name="Lu Z."/>
            <person name="Yang Y."/>
            <person name="Zhu X."/>
            <person name="Sun Y."/>
        </authorList>
    </citation>
    <scope>NUCLEOTIDE SEQUENCE</scope>
    <source>
        <strain evidence="1">BYM</strain>
        <tissue evidence="1">Leaf</tissue>
    </source>
</reference>
<dbReference type="PANTHER" id="PTHR32387">
    <property type="entry name" value="WU:FJ29H11"/>
    <property type="match status" value="1"/>
</dbReference>